<comment type="caution">
    <text evidence="5">The sequence shown here is derived from an EMBL/GenBank/DDBJ whole genome shotgun (WGS) entry which is preliminary data.</text>
</comment>
<dbReference type="FunFam" id="3.80.10.10:FF:000131">
    <property type="entry name" value="acidic leucine-rich nuclear phosphoprotein 32-related protein-like"/>
    <property type="match status" value="1"/>
</dbReference>
<evidence type="ECO:0000256" key="4">
    <source>
        <dbReference type="SAM" id="MobiDB-lite"/>
    </source>
</evidence>
<dbReference type="PANTHER" id="PTHR11375">
    <property type="entry name" value="ACIDIC LEUCINE-RICH NUCLEAR PHOSPHOPROTEIN 32"/>
    <property type="match status" value="1"/>
</dbReference>
<reference evidence="5 6" key="1">
    <citation type="submission" date="2016-11" db="EMBL/GenBank/DDBJ databases">
        <title>The macronuclear genome of Stentor coeruleus: a giant cell with tiny introns.</title>
        <authorList>
            <person name="Slabodnick M."/>
            <person name="Ruby J.G."/>
            <person name="Reiff S.B."/>
            <person name="Swart E.C."/>
            <person name="Gosai S."/>
            <person name="Prabakaran S."/>
            <person name="Witkowska E."/>
            <person name="Larue G.E."/>
            <person name="Fisher S."/>
            <person name="Freeman R.M."/>
            <person name="Gunawardena J."/>
            <person name="Chu W."/>
            <person name="Stover N.A."/>
            <person name="Gregory B.D."/>
            <person name="Nowacki M."/>
            <person name="Derisi J."/>
            <person name="Roy S.W."/>
            <person name="Marshall W.F."/>
            <person name="Sood P."/>
        </authorList>
    </citation>
    <scope>NUCLEOTIDE SEQUENCE [LARGE SCALE GENOMIC DNA]</scope>
    <source>
        <strain evidence="5">WM001</strain>
    </source>
</reference>
<evidence type="ECO:0000256" key="3">
    <source>
        <dbReference type="ARBA" id="ARBA00025777"/>
    </source>
</evidence>
<keyword evidence="1" id="KW-0433">Leucine-rich repeat</keyword>
<comment type="similarity">
    <text evidence="3">Belongs to the ANP32 family.</text>
</comment>
<dbReference type="InterPro" id="IPR032675">
    <property type="entry name" value="LRR_dom_sf"/>
</dbReference>
<dbReference type="InterPro" id="IPR001611">
    <property type="entry name" value="Leu-rich_rpt"/>
</dbReference>
<protein>
    <recommendedName>
        <fullName evidence="7">U2A'/phosphoprotein 32 family A C-terminal domain-containing protein</fullName>
    </recommendedName>
</protein>
<dbReference type="PANTHER" id="PTHR11375:SF0">
    <property type="entry name" value="ACIDIC LEUCINE-RICH NUCLEAR PHOSPHOPROTEIN 32 FAMILY MEMBER A"/>
    <property type="match status" value="1"/>
</dbReference>
<feature type="compositionally biased region" description="Basic and acidic residues" evidence="4">
    <location>
        <begin position="187"/>
        <end position="206"/>
    </location>
</feature>
<dbReference type="InterPro" id="IPR045081">
    <property type="entry name" value="AN32"/>
</dbReference>
<name>A0A1R2CBS8_9CILI</name>
<dbReference type="Gene3D" id="3.80.10.10">
    <property type="entry name" value="Ribonuclease Inhibitor"/>
    <property type="match status" value="1"/>
</dbReference>
<evidence type="ECO:0008006" key="7">
    <source>
        <dbReference type="Google" id="ProtNLM"/>
    </source>
</evidence>
<proteinExistence type="inferred from homology"/>
<keyword evidence="2" id="KW-0677">Repeat</keyword>
<evidence type="ECO:0000313" key="6">
    <source>
        <dbReference type="Proteomes" id="UP000187209"/>
    </source>
</evidence>
<dbReference type="OrthoDB" id="310893at2759"/>
<feature type="region of interest" description="Disordered" evidence="4">
    <location>
        <begin position="151"/>
        <end position="206"/>
    </location>
</feature>
<dbReference type="Proteomes" id="UP000187209">
    <property type="component" value="Unassembled WGS sequence"/>
</dbReference>
<keyword evidence="6" id="KW-1185">Reference proteome</keyword>
<organism evidence="5 6">
    <name type="scientific">Stentor coeruleus</name>
    <dbReference type="NCBI Taxonomy" id="5963"/>
    <lineage>
        <taxon>Eukaryota</taxon>
        <taxon>Sar</taxon>
        <taxon>Alveolata</taxon>
        <taxon>Ciliophora</taxon>
        <taxon>Postciliodesmatophora</taxon>
        <taxon>Heterotrichea</taxon>
        <taxon>Heterotrichida</taxon>
        <taxon>Stentoridae</taxon>
        <taxon>Stentor</taxon>
    </lineage>
</organism>
<accession>A0A1R2CBS8</accession>
<dbReference type="SUPFAM" id="SSF52058">
    <property type="entry name" value="L domain-like"/>
    <property type="match status" value="1"/>
</dbReference>
<dbReference type="EMBL" id="MPUH01000206">
    <property type="protein sequence ID" value="OMJ86420.1"/>
    <property type="molecule type" value="Genomic_DNA"/>
</dbReference>
<dbReference type="PROSITE" id="PS51450">
    <property type="entry name" value="LRR"/>
    <property type="match status" value="1"/>
</dbReference>
<dbReference type="GO" id="GO:0005634">
    <property type="term" value="C:nucleus"/>
    <property type="evidence" value="ECO:0007669"/>
    <property type="project" value="TreeGrafter"/>
</dbReference>
<evidence type="ECO:0000256" key="1">
    <source>
        <dbReference type="ARBA" id="ARBA00022614"/>
    </source>
</evidence>
<feature type="compositionally biased region" description="Acidic residues" evidence="4">
    <location>
        <begin position="158"/>
        <end position="186"/>
    </location>
</feature>
<dbReference type="Pfam" id="PF14580">
    <property type="entry name" value="LRR_9"/>
    <property type="match status" value="1"/>
</dbReference>
<evidence type="ECO:0000256" key="2">
    <source>
        <dbReference type="ARBA" id="ARBA00022737"/>
    </source>
</evidence>
<gene>
    <name evidence="5" type="ORF">SteCoe_12080</name>
</gene>
<dbReference type="GO" id="GO:0042393">
    <property type="term" value="F:histone binding"/>
    <property type="evidence" value="ECO:0007669"/>
    <property type="project" value="TreeGrafter"/>
</dbReference>
<dbReference type="AlphaFoldDB" id="A0A1R2CBS8"/>
<sequence>MEGIIKQQIQGFEAEEVYELILDKYRGSSISMDDKLLIETFQNLESLSITGCGLKSLDNFPVLPKLLRLELCDNRLRNNLKPLLVLPSLTMLSLAGNQISSLEELEILSPLTNLASIDLFNCPVTTVNGYAEKVFAVFKNLQVLDGLDKNGEEVSVASEDEEDDDDDEEDEDMNDFIEDDDDNDDGEPVKKPKTSEDSDLEGDLKE</sequence>
<evidence type="ECO:0000313" key="5">
    <source>
        <dbReference type="EMBL" id="OMJ86420.1"/>
    </source>
</evidence>